<evidence type="ECO:0000313" key="3">
    <source>
        <dbReference type="Proteomes" id="UP001476282"/>
    </source>
</evidence>
<keyword evidence="1" id="KW-0732">Signal</keyword>
<reference evidence="2 3" key="1">
    <citation type="submission" date="2024-02" db="EMBL/GenBank/DDBJ databases">
        <title>Haloferula sargassicola NBRC 104335.</title>
        <authorList>
            <person name="Ichikawa N."/>
            <person name="Katano-Makiyama Y."/>
            <person name="Hidaka K."/>
        </authorList>
    </citation>
    <scope>NUCLEOTIDE SEQUENCE [LARGE SCALE GENOMIC DNA]</scope>
    <source>
        <strain evidence="2 3">NBRC 104335</strain>
    </source>
</reference>
<organism evidence="2 3">
    <name type="scientific">Haloferula sargassicola</name>
    <dbReference type="NCBI Taxonomy" id="490096"/>
    <lineage>
        <taxon>Bacteria</taxon>
        <taxon>Pseudomonadati</taxon>
        <taxon>Verrucomicrobiota</taxon>
        <taxon>Verrucomicrobiia</taxon>
        <taxon>Verrucomicrobiales</taxon>
        <taxon>Verrucomicrobiaceae</taxon>
        <taxon>Haloferula</taxon>
    </lineage>
</organism>
<dbReference type="EMBL" id="BAABRI010000005">
    <property type="protein sequence ID" value="GAA5481987.1"/>
    <property type="molecule type" value="Genomic_DNA"/>
</dbReference>
<evidence type="ECO:0008006" key="4">
    <source>
        <dbReference type="Google" id="ProtNLM"/>
    </source>
</evidence>
<dbReference type="RefSeq" id="WP_353566127.1">
    <property type="nucleotide sequence ID" value="NZ_BAABRI010000005.1"/>
</dbReference>
<feature type="chain" id="PRO_5045241930" description="DUF4465 domain-containing protein" evidence="1">
    <location>
        <begin position="20"/>
        <end position="259"/>
    </location>
</feature>
<proteinExistence type="predicted"/>
<dbReference type="InterPro" id="IPR027828">
    <property type="entry name" value="DUF4465"/>
</dbReference>
<dbReference type="Proteomes" id="UP001476282">
    <property type="component" value="Unassembled WGS sequence"/>
</dbReference>
<evidence type="ECO:0000256" key="1">
    <source>
        <dbReference type="SAM" id="SignalP"/>
    </source>
</evidence>
<sequence>MNIRYVVAGALAACLPAHAVTITFEDLSPGIAYAGPGGGTYEDGSNLSGSFTSGPLTLPNSYSSTYGSWSQWSYSTTTDSTTPGFLNQFSAYAGSGAAGSSTYVVAYGGGATIPIPSGYHIDSLQITNTTYTGLSMLNGDFFAKAFGGTTGEDPDFFTVTFTGNLGGSPIGSVDFALADFTFTDNSIDYIVAQWTELDLSSLAGADELVLTYASSDVGAYGINTPLYVAIDDVVLNAVPEPAVLLLGSLAPFALLRRRR</sequence>
<name>A0ABP9UMQ7_9BACT</name>
<accession>A0ABP9UMQ7</accession>
<feature type="signal peptide" evidence="1">
    <location>
        <begin position="1"/>
        <end position="19"/>
    </location>
</feature>
<gene>
    <name evidence="2" type="ORF">Hsar01_01202</name>
</gene>
<keyword evidence="3" id="KW-1185">Reference proteome</keyword>
<protein>
    <recommendedName>
        <fullName evidence="4">DUF4465 domain-containing protein</fullName>
    </recommendedName>
</protein>
<dbReference type="Gene3D" id="2.60.120.1350">
    <property type="entry name" value="Protein of unknown function DUF4465"/>
    <property type="match status" value="1"/>
</dbReference>
<evidence type="ECO:0000313" key="2">
    <source>
        <dbReference type="EMBL" id="GAA5481987.1"/>
    </source>
</evidence>
<dbReference type="Pfam" id="PF14717">
    <property type="entry name" value="DUF4465"/>
    <property type="match status" value="1"/>
</dbReference>
<comment type="caution">
    <text evidence="2">The sequence shown here is derived from an EMBL/GenBank/DDBJ whole genome shotgun (WGS) entry which is preliminary data.</text>
</comment>